<protein>
    <submittedName>
        <fullName evidence="2">Uncharacterized protein</fullName>
    </submittedName>
</protein>
<accession>A0A8J4XVL4</accession>
<evidence type="ECO:0000313" key="2">
    <source>
        <dbReference type="EMBL" id="KAG0712751.1"/>
    </source>
</evidence>
<dbReference type="OrthoDB" id="6363515at2759"/>
<organism evidence="2 3">
    <name type="scientific">Chionoecetes opilio</name>
    <name type="common">Atlantic snow crab</name>
    <name type="synonym">Cancer opilio</name>
    <dbReference type="NCBI Taxonomy" id="41210"/>
    <lineage>
        <taxon>Eukaryota</taxon>
        <taxon>Metazoa</taxon>
        <taxon>Ecdysozoa</taxon>
        <taxon>Arthropoda</taxon>
        <taxon>Crustacea</taxon>
        <taxon>Multicrustacea</taxon>
        <taxon>Malacostraca</taxon>
        <taxon>Eumalacostraca</taxon>
        <taxon>Eucarida</taxon>
        <taxon>Decapoda</taxon>
        <taxon>Pleocyemata</taxon>
        <taxon>Brachyura</taxon>
        <taxon>Eubrachyura</taxon>
        <taxon>Majoidea</taxon>
        <taxon>Majidae</taxon>
        <taxon>Chionoecetes</taxon>
    </lineage>
</organism>
<reference evidence="2" key="1">
    <citation type="submission" date="2020-07" db="EMBL/GenBank/DDBJ databases">
        <title>The High-quality genome of the commercially important snow crab, Chionoecetes opilio.</title>
        <authorList>
            <person name="Jeong J.-H."/>
            <person name="Ryu S."/>
        </authorList>
    </citation>
    <scope>NUCLEOTIDE SEQUENCE</scope>
    <source>
        <strain evidence="2">MADBK_172401_WGS</strain>
        <tissue evidence="2">Digestive gland</tissue>
    </source>
</reference>
<sequence length="525" mass="59440">MLVTHYHPSGLGAPGRVCDPCDPCVPEVGHLKSYEAEAIQLRGVTHELQKALRASAREMDHLRVREKILEEEIRGLKKAPAARQSTLQRAKRQAEETEAEFRQKQEKMKNELNAEWEDKLRSECSRLKAELDELHAEEKHLAVESMKVQKEQELRELKQTWEQRTEEMTKEISKLKDSLTEKDAYYHKEMENMRTNADRDVWELRRKLQRLDEKNWTQQEVLQEKHHEELERLRTDYEERTSDLEARLGVALKESDPEARQQAEKVHNDEMEHLCQQHRLSMERLREELEAEKYQAMEEARVIVTKHHEYLNVGLREQLTEATTSSTQSREELDTVKSTLALRDDMIKSLEEDLARQRDAEGAPAASYTDSQSSIASSSESTCSQGSNNSQDTSAFQSPIFRLAFALLSFMFLKYTLSDTGVTLVCLGLAVLALSWCGEALLLVRLPTAGVDVSLSAVVAAASWARCLEETGSAAPRPRNTAGGEVPPASNPREAPLKAPWALSLAPRGPILPNSRPGSAEGALR</sequence>
<comment type="caution">
    <text evidence="2">The sequence shown here is derived from an EMBL/GenBank/DDBJ whole genome shotgun (WGS) entry which is preliminary data.</text>
</comment>
<dbReference type="Proteomes" id="UP000770661">
    <property type="component" value="Unassembled WGS sequence"/>
</dbReference>
<gene>
    <name evidence="2" type="ORF">GWK47_017747</name>
</gene>
<feature type="region of interest" description="Disordered" evidence="1">
    <location>
        <begin position="80"/>
        <end position="105"/>
    </location>
</feature>
<proteinExistence type="predicted"/>
<evidence type="ECO:0000313" key="3">
    <source>
        <dbReference type="Proteomes" id="UP000770661"/>
    </source>
</evidence>
<dbReference type="AlphaFoldDB" id="A0A8J4XVL4"/>
<feature type="region of interest" description="Disordered" evidence="1">
    <location>
        <begin position="356"/>
        <end position="391"/>
    </location>
</feature>
<name>A0A8J4XVL4_CHIOP</name>
<keyword evidence="3" id="KW-1185">Reference proteome</keyword>
<feature type="compositionally biased region" description="Low complexity" evidence="1">
    <location>
        <begin position="367"/>
        <end position="384"/>
    </location>
</feature>
<feature type="compositionally biased region" description="Basic and acidic residues" evidence="1">
    <location>
        <begin position="92"/>
        <end position="105"/>
    </location>
</feature>
<dbReference type="EMBL" id="JACEEZ010022135">
    <property type="protein sequence ID" value="KAG0712751.1"/>
    <property type="molecule type" value="Genomic_DNA"/>
</dbReference>
<evidence type="ECO:0000256" key="1">
    <source>
        <dbReference type="SAM" id="MobiDB-lite"/>
    </source>
</evidence>
<feature type="region of interest" description="Disordered" evidence="1">
    <location>
        <begin position="473"/>
        <end position="525"/>
    </location>
</feature>